<protein>
    <submittedName>
        <fullName evidence="1">Uncharacterized protein</fullName>
    </submittedName>
</protein>
<comment type="caution">
    <text evidence="1">The sequence shown here is derived from an EMBL/GenBank/DDBJ whole genome shotgun (WGS) entry which is preliminary data.</text>
</comment>
<accession>A0ABT5JAU6</accession>
<gene>
    <name evidence="1" type="ORF">PQJ73_13565</name>
</gene>
<dbReference type="RefSeq" id="WP_272777565.1">
    <property type="nucleotide sequence ID" value="NZ_JAQQLI010000019.1"/>
</dbReference>
<dbReference type="Proteomes" id="UP001165652">
    <property type="component" value="Unassembled WGS sequence"/>
</dbReference>
<evidence type="ECO:0000313" key="1">
    <source>
        <dbReference type="EMBL" id="MDC7786717.1"/>
    </source>
</evidence>
<keyword evidence="2" id="KW-1185">Reference proteome</keyword>
<organism evidence="1 2">
    <name type="scientific">Rhodoplanes tepidamans</name>
    <name type="common">Rhodoplanes cryptolactis</name>
    <dbReference type="NCBI Taxonomy" id="200616"/>
    <lineage>
        <taxon>Bacteria</taxon>
        <taxon>Pseudomonadati</taxon>
        <taxon>Pseudomonadota</taxon>
        <taxon>Alphaproteobacteria</taxon>
        <taxon>Hyphomicrobiales</taxon>
        <taxon>Nitrobacteraceae</taxon>
        <taxon>Rhodoplanes</taxon>
    </lineage>
</organism>
<reference evidence="1" key="1">
    <citation type="journal article" date="2023" name="Microbiol Resour">
        <title>Genome Sequences of Rhodoplanes serenus and Two Thermotolerant Strains, Rhodoplanes tepidamans and 'Rhodoplanes cryptolactis,' Further Refine the Genus.</title>
        <authorList>
            <person name="Rayyan A.A."/>
            <person name="Kyndt J.A."/>
        </authorList>
    </citation>
    <scope>NUCLEOTIDE SEQUENCE</scope>
    <source>
        <strain evidence="1">DSM 9987</strain>
    </source>
</reference>
<sequence>MDPLKQVRVAVLGLAVAATLAGVTVAAGQLAPMPRPKVVAERDGIASKDSIGRICLDVETIARGRAVNPNLFDHIVSVENRCPKVIKVRVCLHRTERCTRVEVPGLTRRDAVIGIGTGTEITRYVYSEQR</sequence>
<dbReference type="EMBL" id="JAQQLI010000019">
    <property type="protein sequence ID" value="MDC7786717.1"/>
    <property type="molecule type" value="Genomic_DNA"/>
</dbReference>
<name>A0ABT5JAU6_RHOTP</name>
<evidence type="ECO:0000313" key="2">
    <source>
        <dbReference type="Proteomes" id="UP001165652"/>
    </source>
</evidence>
<reference evidence="1" key="2">
    <citation type="submission" date="2023-02" db="EMBL/GenBank/DDBJ databases">
        <authorList>
            <person name="Rayyan A."/>
            <person name="Meyer T."/>
            <person name="Kyndt J.A."/>
        </authorList>
    </citation>
    <scope>NUCLEOTIDE SEQUENCE</scope>
    <source>
        <strain evidence="1">DSM 9987</strain>
    </source>
</reference>
<proteinExistence type="predicted"/>